<proteinExistence type="predicted"/>
<feature type="signal peptide" evidence="1">
    <location>
        <begin position="1"/>
        <end position="24"/>
    </location>
</feature>
<feature type="chain" id="PRO_5007583031" evidence="1">
    <location>
        <begin position="25"/>
        <end position="597"/>
    </location>
</feature>
<name>A0A151JYC4_9HYME</name>
<dbReference type="KEGG" id="tsep:108747912"/>
<keyword evidence="1" id="KW-0732">Signal</keyword>
<evidence type="ECO:0000313" key="2">
    <source>
        <dbReference type="EMBL" id="KYN40099.1"/>
    </source>
</evidence>
<dbReference type="Gene3D" id="3.15.10.30">
    <property type="entry name" value="Haemolymph juvenile hormone binding protein"/>
    <property type="match status" value="2"/>
</dbReference>
<evidence type="ECO:0000256" key="1">
    <source>
        <dbReference type="SAM" id="SignalP"/>
    </source>
</evidence>
<dbReference type="Proteomes" id="UP000078541">
    <property type="component" value="Unassembled WGS sequence"/>
</dbReference>
<dbReference type="EMBL" id="KQ981533">
    <property type="protein sequence ID" value="KYN40099.1"/>
    <property type="molecule type" value="Genomic_DNA"/>
</dbReference>
<accession>A0A151JYC4</accession>
<dbReference type="STRING" id="34720.A0A151JYC4"/>
<dbReference type="OrthoDB" id="8191090at2759"/>
<protein>
    <submittedName>
        <fullName evidence="2">Uncharacterized protein</fullName>
    </submittedName>
</protein>
<dbReference type="AlphaFoldDB" id="A0A151JYC4"/>
<reference evidence="2 3" key="1">
    <citation type="submission" date="2016-03" db="EMBL/GenBank/DDBJ databases">
        <title>Trachymyrmex septentrionalis WGS genome.</title>
        <authorList>
            <person name="Nygaard S."/>
            <person name="Hu H."/>
            <person name="Boomsma J."/>
            <person name="Zhang G."/>
        </authorList>
    </citation>
    <scope>NUCLEOTIDE SEQUENCE [LARGE SCALE GENOMIC DNA]</scope>
    <source>
        <strain evidence="2">Tsep2-gDNA-1</strain>
        <tissue evidence="2">Whole body</tissue>
    </source>
</reference>
<keyword evidence="3" id="KW-1185">Reference proteome</keyword>
<dbReference type="InterPro" id="IPR038606">
    <property type="entry name" value="To_sf"/>
</dbReference>
<sequence length="597" mass="68116">MGELEQRNILYVFLMLSMMALTRCGLLEVSQILWNKTVSGGMTKIGKLDPLRVPLMKIDQSDGDANYRIILKNLEIIGLNGSVLESVHVARGGLKSNLSETEAGYVSYSDLRDVDSIRYRFHTVTREPSVSKESFQVIVSPTNQAADIKPFLRYQDARFDRLQQDQHGTRVFEQNRQYDRRIPLRPDVISDISYRGNLRLSNNFETNSGNVESFKRPAYIQPIYTQNTRGVQEYHRSPQNNKDIIDCDSTKTSQFRGHQDSRYNQQDSNAKYYGKRIGDAEVSASEIVETRLKSQDTRPPVLFNREESQRLDVASSSKIKSSRNVTREQSSYIDIVYADDKTNGSVKRFNNLRTDSRENQRVYGIEDVMKNIRENTKFVIYNFTEGEALRKRNDIVKAAIEAKRLKDLIRYAKNYQEQQGYFEEGMQLIYHYGGINLKNNSVSQNLSDTKRTKRAHSELTSNEDNVMHVILRIRVPLLRVKSQYTLMGKVGKEMLHGNGLLVGNFTDVVGDFTLELKKINEELIIVRGARAKLSAKDKKINLEGMDEKGPVQAILSHGLIAAEAVAAMLADDFATKGLSERTADALVYRMYKDLPVN</sequence>
<gene>
    <name evidence="2" type="ORF">ALC56_05507</name>
</gene>
<evidence type="ECO:0000313" key="3">
    <source>
        <dbReference type="Proteomes" id="UP000078541"/>
    </source>
</evidence>
<organism evidence="2 3">
    <name type="scientific">Trachymyrmex septentrionalis</name>
    <dbReference type="NCBI Taxonomy" id="34720"/>
    <lineage>
        <taxon>Eukaryota</taxon>
        <taxon>Metazoa</taxon>
        <taxon>Ecdysozoa</taxon>
        <taxon>Arthropoda</taxon>
        <taxon>Hexapoda</taxon>
        <taxon>Insecta</taxon>
        <taxon>Pterygota</taxon>
        <taxon>Neoptera</taxon>
        <taxon>Endopterygota</taxon>
        <taxon>Hymenoptera</taxon>
        <taxon>Apocrita</taxon>
        <taxon>Aculeata</taxon>
        <taxon>Formicoidea</taxon>
        <taxon>Formicidae</taxon>
        <taxon>Myrmicinae</taxon>
        <taxon>Trachymyrmex</taxon>
    </lineage>
</organism>